<evidence type="ECO:0000259" key="1">
    <source>
        <dbReference type="PROSITE" id="PS51186"/>
    </source>
</evidence>
<dbReference type="Gene3D" id="3.40.630.30">
    <property type="match status" value="2"/>
</dbReference>
<keyword evidence="3" id="KW-1185">Reference proteome</keyword>
<evidence type="ECO:0000313" key="2">
    <source>
        <dbReference type="EMBL" id="KON92222.1"/>
    </source>
</evidence>
<dbReference type="CDD" id="cd04301">
    <property type="entry name" value="NAT_SF"/>
    <property type="match status" value="1"/>
</dbReference>
<gene>
    <name evidence="2" type="ORF">AF331_07155</name>
</gene>
<dbReference type="PROSITE" id="PS51186">
    <property type="entry name" value="GNAT"/>
    <property type="match status" value="1"/>
</dbReference>
<dbReference type="InterPro" id="IPR000182">
    <property type="entry name" value="GNAT_dom"/>
</dbReference>
<dbReference type="STRING" id="189381.GCA_900166615_02844"/>
<dbReference type="RefSeq" id="WP_053427402.1">
    <property type="nucleotide sequence ID" value="NZ_LGUE01000001.1"/>
</dbReference>
<dbReference type="Proteomes" id="UP000037405">
    <property type="component" value="Unassembled WGS sequence"/>
</dbReference>
<feature type="domain" description="N-acetyltransferase" evidence="1">
    <location>
        <begin position="1"/>
        <end position="140"/>
    </location>
</feature>
<dbReference type="SUPFAM" id="SSF55718">
    <property type="entry name" value="SCP-like"/>
    <property type="match status" value="1"/>
</dbReference>
<dbReference type="Pfam" id="PF13530">
    <property type="entry name" value="SCP2_2"/>
    <property type="match status" value="1"/>
</dbReference>
<dbReference type="GO" id="GO:0034069">
    <property type="term" value="F:aminoglycoside N-acetyltransferase activity"/>
    <property type="evidence" value="ECO:0007669"/>
    <property type="project" value="TreeGrafter"/>
</dbReference>
<evidence type="ECO:0000313" key="3">
    <source>
        <dbReference type="Proteomes" id="UP000037405"/>
    </source>
</evidence>
<dbReference type="Pfam" id="PF13527">
    <property type="entry name" value="Acetyltransf_9"/>
    <property type="match status" value="1"/>
</dbReference>
<dbReference type="InterPro" id="IPR051554">
    <property type="entry name" value="Acetyltransferase_Eis"/>
</dbReference>
<dbReference type="SUPFAM" id="SSF55729">
    <property type="entry name" value="Acyl-CoA N-acyltransferases (Nat)"/>
    <property type="match status" value="1"/>
</dbReference>
<reference evidence="3" key="1">
    <citation type="submission" date="2015-07" db="EMBL/GenBank/DDBJ databases">
        <title>Fjat-14235 jcm11544.</title>
        <authorList>
            <person name="Liu B."/>
            <person name="Wang J."/>
            <person name="Zhu Y."/>
            <person name="Liu G."/>
            <person name="Chen Q."/>
            <person name="Chen Z."/>
            <person name="Lan J."/>
            <person name="Che J."/>
            <person name="Ge C."/>
            <person name="Shi H."/>
            <person name="Pan Z."/>
            <person name="Liu X."/>
        </authorList>
    </citation>
    <scope>NUCLEOTIDE SEQUENCE [LARGE SCALE GENOMIC DNA]</scope>
    <source>
        <strain evidence="3">JCM 11544</strain>
    </source>
</reference>
<comment type="caution">
    <text evidence="2">The sequence shown here is derived from an EMBL/GenBank/DDBJ whole genome shotgun (WGS) entry which is preliminary data.</text>
</comment>
<dbReference type="InterPro" id="IPR025559">
    <property type="entry name" value="Eis_dom"/>
</dbReference>
<dbReference type="PATRIC" id="fig|189381.12.peg.1581"/>
<dbReference type="AlphaFoldDB" id="A0A0M0GRX7"/>
<dbReference type="InterPro" id="IPR041380">
    <property type="entry name" value="Acetyltransf_17"/>
</dbReference>
<dbReference type="PANTHER" id="PTHR37817:SF1">
    <property type="entry name" value="N-ACETYLTRANSFERASE EIS"/>
    <property type="match status" value="1"/>
</dbReference>
<dbReference type="GO" id="GO:0030649">
    <property type="term" value="P:aminoglycoside antibiotic catabolic process"/>
    <property type="evidence" value="ECO:0007669"/>
    <property type="project" value="TreeGrafter"/>
</dbReference>
<organism evidence="2 3">
    <name type="scientific">Rossellomorea marisflavi</name>
    <dbReference type="NCBI Taxonomy" id="189381"/>
    <lineage>
        <taxon>Bacteria</taxon>
        <taxon>Bacillati</taxon>
        <taxon>Bacillota</taxon>
        <taxon>Bacilli</taxon>
        <taxon>Bacillales</taxon>
        <taxon>Bacillaceae</taxon>
        <taxon>Rossellomorea</taxon>
    </lineage>
</organism>
<dbReference type="Pfam" id="PF17668">
    <property type="entry name" value="Acetyltransf_17"/>
    <property type="match status" value="1"/>
</dbReference>
<dbReference type="InterPro" id="IPR036527">
    <property type="entry name" value="SCP2_sterol-bd_dom_sf"/>
</dbReference>
<sequence length="373" mass="43378">MIRTLEERDYSQSLQLSEYAFQYKLSEEEREQRSEQMGDQKIFGIFHDDHLAAKLHLMPFQTWFGERMIPMGGVAGVATYPEYRRNGYVRKLLLHSLEAMKEAGQFISMLHPFYIDFYRKFGWEVFASYRQMTVDQKELSPLSTATCTIRREGVTKEVMEAYDRYAKKHNGMLVRTDAWWKKKEDQWHVATYHADEMEGYILYTISEGVMTVDEFLPLTPGARKGLWNFICQHDSMVLTVKVKLAEGEVLPLMLKNPRIKVEDYPYFMARVVDVEPFLKTYLRDKETFEAFTLKVVDQHATWNSAVWHLSVNGVERRDGSPADVEVGIKELSAFTFGFLSAADLEAMGHIDADEVAFLESVSTTRQTCFQDFF</sequence>
<name>A0A0M0GRX7_9BACI</name>
<accession>A0A0M0GRX7</accession>
<proteinExistence type="predicted"/>
<protein>
    <recommendedName>
        <fullName evidence="1">N-acetyltransferase domain-containing protein</fullName>
    </recommendedName>
</protein>
<dbReference type="EMBL" id="LGUE01000001">
    <property type="protein sequence ID" value="KON92222.1"/>
    <property type="molecule type" value="Genomic_DNA"/>
</dbReference>
<dbReference type="PANTHER" id="PTHR37817">
    <property type="entry name" value="N-ACETYLTRANSFERASE EIS"/>
    <property type="match status" value="1"/>
</dbReference>
<dbReference type="Gene3D" id="3.30.1050.10">
    <property type="entry name" value="SCP2 sterol-binding domain"/>
    <property type="match status" value="1"/>
</dbReference>
<dbReference type="InterPro" id="IPR016181">
    <property type="entry name" value="Acyl_CoA_acyltransferase"/>
</dbReference>
<dbReference type="OrthoDB" id="9768284at2"/>